<dbReference type="GO" id="GO:0008703">
    <property type="term" value="F:5-amino-6-(5-phosphoribosylamino)uracil reductase activity"/>
    <property type="evidence" value="ECO:0007669"/>
    <property type="project" value="InterPro"/>
</dbReference>
<dbReference type="InterPro" id="IPR002734">
    <property type="entry name" value="RibDG_C"/>
</dbReference>
<dbReference type="InterPro" id="IPR024072">
    <property type="entry name" value="DHFR-like_dom_sf"/>
</dbReference>
<evidence type="ECO:0000313" key="2">
    <source>
        <dbReference type="EMBL" id="TQM45639.1"/>
    </source>
</evidence>
<comment type="caution">
    <text evidence="2">The sequence shown here is derived from an EMBL/GenBank/DDBJ whole genome shotgun (WGS) entry which is preliminary data.</text>
</comment>
<dbReference type="RefSeq" id="WP_142101368.1">
    <property type="nucleotide sequence ID" value="NZ_VFPH01000001.1"/>
</dbReference>
<dbReference type="Pfam" id="PF01872">
    <property type="entry name" value="RibD_C"/>
    <property type="match status" value="1"/>
</dbReference>
<dbReference type="OrthoDB" id="7342392at2"/>
<reference evidence="2 3" key="1">
    <citation type="submission" date="2019-06" db="EMBL/GenBank/DDBJ databases">
        <title>Sequencing the genomes of 1000 actinobacteria strains.</title>
        <authorList>
            <person name="Klenk H.-P."/>
        </authorList>
    </citation>
    <scope>NUCLEOTIDE SEQUENCE [LARGE SCALE GENOMIC DNA]</scope>
    <source>
        <strain evidence="2 3">DSM 45511</strain>
    </source>
</reference>
<dbReference type="GO" id="GO:0009231">
    <property type="term" value="P:riboflavin biosynthetic process"/>
    <property type="evidence" value="ECO:0007669"/>
    <property type="project" value="InterPro"/>
</dbReference>
<gene>
    <name evidence="2" type="ORF">FB388_3039</name>
</gene>
<sequence>MGRIVVSENVSLDGVSEDPRGEEGLGRGDWFALVGEKDLHEWRETLVAEIRGADAVLLGRRSYEYFLARYPSRSDAVADRLNSMPKYVVSSTLDEAGWTNSTVLSGDVVDEVARLKREVAGEIVVYASSRLVHALIEHDLVDELRLMTYPFVVGAGERVFGGTSGVKPMRLFGTRVVGENLVLLTYRVAAQP</sequence>
<dbReference type="AlphaFoldDB" id="A0A543GHU4"/>
<evidence type="ECO:0000313" key="3">
    <source>
        <dbReference type="Proteomes" id="UP000319818"/>
    </source>
</evidence>
<evidence type="ECO:0000259" key="1">
    <source>
        <dbReference type="Pfam" id="PF01872"/>
    </source>
</evidence>
<name>A0A543GHU4_9PSEU</name>
<protein>
    <submittedName>
        <fullName evidence="2">Dihydrofolate reductase</fullName>
    </submittedName>
</protein>
<keyword evidence="3" id="KW-1185">Reference proteome</keyword>
<dbReference type="PANTHER" id="PTHR38011:SF11">
    <property type="entry name" value="2,5-DIAMINO-6-RIBOSYLAMINO-4(3H)-PYRIMIDINONE 5'-PHOSPHATE REDUCTASE"/>
    <property type="match status" value="1"/>
</dbReference>
<organism evidence="2 3">
    <name type="scientific">Pseudonocardia cypriaca</name>
    <dbReference type="NCBI Taxonomy" id="882449"/>
    <lineage>
        <taxon>Bacteria</taxon>
        <taxon>Bacillati</taxon>
        <taxon>Actinomycetota</taxon>
        <taxon>Actinomycetes</taxon>
        <taxon>Pseudonocardiales</taxon>
        <taxon>Pseudonocardiaceae</taxon>
        <taxon>Pseudonocardia</taxon>
    </lineage>
</organism>
<dbReference type="PANTHER" id="PTHR38011">
    <property type="entry name" value="DIHYDROFOLATE REDUCTASE FAMILY PROTEIN (AFU_ORTHOLOGUE AFUA_8G06820)"/>
    <property type="match status" value="1"/>
</dbReference>
<feature type="domain" description="Bacterial bifunctional deaminase-reductase C-terminal" evidence="1">
    <location>
        <begin position="4"/>
        <end position="182"/>
    </location>
</feature>
<dbReference type="InterPro" id="IPR050765">
    <property type="entry name" value="Riboflavin_Biosynth_HTPR"/>
</dbReference>
<proteinExistence type="predicted"/>
<accession>A0A543GHU4</accession>
<dbReference type="EMBL" id="VFPH01000001">
    <property type="protein sequence ID" value="TQM45639.1"/>
    <property type="molecule type" value="Genomic_DNA"/>
</dbReference>
<dbReference type="SUPFAM" id="SSF53597">
    <property type="entry name" value="Dihydrofolate reductase-like"/>
    <property type="match status" value="1"/>
</dbReference>
<dbReference type="Proteomes" id="UP000319818">
    <property type="component" value="Unassembled WGS sequence"/>
</dbReference>
<dbReference type="Gene3D" id="3.40.430.10">
    <property type="entry name" value="Dihydrofolate Reductase, subunit A"/>
    <property type="match status" value="1"/>
</dbReference>